<gene>
    <name evidence="2" type="ORF">Sradi_3263900</name>
</gene>
<feature type="region of interest" description="Disordered" evidence="1">
    <location>
        <begin position="38"/>
        <end position="57"/>
    </location>
</feature>
<organism evidence="2">
    <name type="scientific">Sesamum radiatum</name>
    <name type="common">Black benniseed</name>
    <dbReference type="NCBI Taxonomy" id="300843"/>
    <lineage>
        <taxon>Eukaryota</taxon>
        <taxon>Viridiplantae</taxon>
        <taxon>Streptophyta</taxon>
        <taxon>Embryophyta</taxon>
        <taxon>Tracheophyta</taxon>
        <taxon>Spermatophyta</taxon>
        <taxon>Magnoliopsida</taxon>
        <taxon>eudicotyledons</taxon>
        <taxon>Gunneridae</taxon>
        <taxon>Pentapetalae</taxon>
        <taxon>asterids</taxon>
        <taxon>lamiids</taxon>
        <taxon>Lamiales</taxon>
        <taxon>Pedaliaceae</taxon>
        <taxon>Sesamum</taxon>
    </lineage>
</organism>
<evidence type="ECO:0000313" key="2">
    <source>
        <dbReference type="EMBL" id="KAL0373482.1"/>
    </source>
</evidence>
<dbReference type="EMBL" id="JACGWJ010000014">
    <property type="protein sequence ID" value="KAL0373482.1"/>
    <property type="molecule type" value="Genomic_DNA"/>
</dbReference>
<proteinExistence type="predicted"/>
<sequence>MTSGKKIRENLSSMACPPVKEHCIVLKVKAQTMIITQVQSDDEDDRESVGSSNYISNSAEEDISHIYHITLIEDGGVEEEDAEDAPVELEEGVKPPSMN</sequence>
<accession>A0AAW2QZX9</accession>
<protein>
    <submittedName>
        <fullName evidence="2">Uncharacterized protein</fullName>
    </submittedName>
</protein>
<feature type="region of interest" description="Disordered" evidence="1">
    <location>
        <begin position="77"/>
        <end position="99"/>
    </location>
</feature>
<dbReference type="AlphaFoldDB" id="A0AAW2QZX9"/>
<reference evidence="2" key="2">
    <citation type="journal article" date="2024" name="Plant">
        <title>Genomic evolution and insights into agronomic trait innovations of Sesamum species.</title>
        <authorList>
            <person name="Miao H."/>
            <person name="Wang L."/>
            <person name="Qu L."/>
            <person name="Liu H."/>
            <person name="Sun Y."/>
            <person name="Le M."/>
            <person name="Wang Q."/>
            <person name="Wei S."/>
            <person name="Zheng Y."/>
            <person name="Lin W."/>
            <person name="Duan Y."/>
            <person name="Cao H."/>
            <person name="Xiong S."/>
            <person name="Wang X."/>
            <person name="Wei L."/>
            <person name="Li C."/>
            <person name="Ma Q."/>
            <person name="Ju M."/>
            <person name="Zhao R."/>
            <person name="Li G."/>
            <person name="Mu C."/>
            <person name="Tian Q."/>
            <person name="Mei H."/>
            <person name="Zhang T."/>
            <person name="Gao T."/>
            <person name="Zhang H."/>
        </authorList>
    </citation>
    <scope>NUCLEOTIDE SEQUENCE</scope>
    <source>
        <strain evidence="2">G02</strain>
    </source>
</reference>
<reference evidence="2" key="1">
    <citation type="submission" date="2020-06" db="EMBL/GenBank/DDBJ databases">
        <authorList>
            <person name="Li T."/>
            <person name="Hu X."/>
            <person name="Zhang T."/>
            <person name="Song X."/>
            <person name="Zhang H."/>
            <person name="Dai N."/>
            <person name="Sheng W."/>
            <person name="Hou X."/>
            <person name="Wei L."/>
        </authorList>
    </citation>
    <scope>NUCLEOTIDE SEQUENCE</scope>
    <source>
        <strain evidence="2">G02</strain>
        <tissue evidence="2">Leaf</tissue>
    </source>
</reference>
<feature type="compositionally biased region" description="Acidic residues" evidence="1">
    <location>
        <begin position="77"/>
        <end position="90"/>
    </location>
</feature>
<evidence type="ECO:0000256" key="1">
    <source>
        <dbReference type="SAM" id="MobiDB-lite"/>
    </source>
</evidence>
<name>A0AAW2QZX9_SESRA</name>
<comment type="caution">
    <text evidence="2">The sequence shown here is derived from an EMBL/GenBank/DDBJ whole genome shotgun (WGS) entry which is preliminary data.</text>
</comment>